<organism evidence="2 3">
    <name type="scientific">Polyangium spumosum</name>
    <dbReference type="NCBI Taxonomy" id="889282"/>
    <lineage>
        <taxon>Bacteria</taxon>
        <taxon>Pseudomonadati</taxon>
        <taxon>Myxococcota</taxon>
        <taxon>Polyangia</taxon>
        <taxon>Polyangiales</taxon>
        <taxon>Polyangiaceae</taxon>
        <taxon>Polyangium</taxon>
    </lineage>
</organism>
<dbReference type="AlphaFoldDB" id="A0A6N7PI49"/>
<keyword evidence="3" id="KW-1185">Reference proteome</keyword>
<accession>A0A6N7PI49</accession>
<evidence type="ECO:0000313" key="3">
    <source>
        <dbReference type="Proteomes" id="UP000440224"/>
    </source>
</evidence>
<name>A0A6N7PI49_9BACT</name>
<keyword evidence="1" id="KW-0812">Transmembrane</keyword>
<reference evidence="2 3" key="1">
    <citation type="submission" date="2019-10" db="EMBL/GenBank/DDBJ databases">
        <title>A soil myxobacterium in the family Polyangiaceae.</title>
        <authorList>
            <person name="Li Y."/>
            <person name="Wang J."/>
        </authorList>
    </citation>
    <scope>NUCLEOTIDE SEQUENCE [LARGE SCALE GENOMIC DNA]</scope>
    <source>
        <strain evidence="2 3">DSM 14734</strain>
    </source>
</reference>
<protein>
    <submittedName>
        <fullName evidence="2">Uncharacterized protein</fullName>
    </submittedName>
</protein>
<dbReference type="RefSeq" id="WP_153817397.1">
    <property type="nucleotide sequence ID" value="NZ_WJIE01000001.1"/>
</dbReference>
<evidence type="ECO:0000313" key="2">
    <source>
        <dbReference type="EMBL" id="MRG90486.1"/>
    </source>
</evidence>
<dbReference type="OrthoDB" id="5525047at2"/>
<keyword evidence="1" id="KW-0472">Membrane</keyword>
<keyword evidence="1" id="KW-1133">Transmembrane helix</keyword>
<sequence length="74" mass="8465">MDLFDGILGALLLALVTFQAWLTVRVWKSRLFERKQKILQSQLIWLLPILGAGLVFTILIEEERSNKTPPSQLS</sequence>
<evidence type="ECO:0000256" key="1">
    <source>
        <dbReference type="SAM" id="Phobius"/>
    </source>
</evidence>
<dbReference type="EMBL" id="WJIE01000001">
    <property type="protein sequence ID" value="MRG90486.1"/>
    <property type="molecule type" value="Genomic_DNA"/>
</dbReference>
<feature type="transmembrane region" description="Helical" evidence="1">
    <location>
        <begin position="43"/>
        <end position="60"/>
    </location>
</feature>
<proteinExistence type="predicted"/>
<dbReference type="Proteomes" id="UP000440224">
    <property type="component" value="Unassembled WGS sequence"/>
</dbReference>
<gene>
    <name evidence="2" type="ORF">GF068_00890</name>
</gene>
<comment type="caution">
    <text evidence="2">The sequence shown here is derived from an EMBL/GenBank/DDBJ whole genome shotgun (WGS) entry which is preliminary data.</text>
</comment>
<feature type="transmembrane region" description="Helical" evidence="1">
    <location>
        <begin position="6"/>
        <end position="22"/>
    </location>
</feature>